<evidence type="ECO:0000256" key="5">
    <source>
        <dbReference type="ARBA" id="ARBA00023136"/>
    </source>
</evidence>
<dbReference type="STRING" id="105231.A0A1Y1I956"/>
<dbReference type="OMA" id="ILAVFMQ"/>
<proteinExistence type="inferred from homology"/>
<evidence type="ECO:0000256" key="1">
    <source>
        <dbReference type="ARBA" id="ARBA00004141"/>
    </source>
</evidence>
<organism evidence="7 8">
    <name type="scientific">Klebsormidium nitens</name>
    <name type="common">Green alga</name>
    <name type="synonym">Ulothrix nitens</name>
    <dbReference type="NCBI Taxonomy" id="105231"/>
    <lineage>
        <taxon>Eukaryota</taxon>
        <taxon>Viridiplantae</taxon>
        <taxon>Streptophyta</taxon>
        <taxon>Klebsormidiophyceae</taxon>
        <taxon>Klebsormidiales</taxon>
        <taxon>Klebsormidiaceae</taxon>
        <taxon>Klebsormidium</taxon>
    </lineage>
</organism>
<dbReference type="Proteomes" id="UP000054558">
    <property type="component" value="Unassembled WGS sequence"/>
</dbReference>
<dbReference type="InterPro" id="IPR002794">
    <property type="entry name" value="DUF92_TMEM19"/>
</dbReference>
<dbReference type="AlphaFoldDB" id="A0A1Y1I956"/>
<dbReference type="PANTHER" id="PTHR13353">
    <property type="entry name" value="TRANSMEMBRANE PROTEIN 19"/>
    <property type="match status" value="1"/>
</dbReference>
<protein>
    <submittedName>
        <fullName evidence="7">Uncharacterized conserved membrane protein</fullName>
    </submittedName>
</protein>
<evidence type="ECO:0000313" key="8">
    <source>
        <dbReference type="Proteomes" id="UP000054558"/>
    </source>
</evidence>
<keyword evidence="8" id="KW-1185">Reference proteome</keyword>
<sequence>MTAATSIEGVSASLCLAPSNKTSTGRRPASPLLCHAAGHSTGLVSGASQPVLGFGAAASTQQHGLSRPPEVLKSRLGSGPFPPCVSSLGFTARPATLRCLQAAMPGRAGSHLSSLSFLTLTAPAHAPQNSPTAKRPKKCRATLAANLSAVATEVSAALWAQPPSWAATLGVNAAVFSLGYPVLRSGLSASGMASSFLLGVAAWKGFGPPGYTLVCLYFLLGTAVTKLRLQQKQAEGIAEQRSGRRGPGSVVGSAAAAVACAAGATLGVGGAAAVPLWQLGYVASFCTKLSDTTASEVGKAYGKTTYLITSLALVPRGTEGAVSAEGTLAGLAAAVALAGVAVLAGMVDGTGAVVAVVASQVANVFESWLGATSQGKAGREWLSNDLVNVLNISVGTTVAILLRVALLGRN</sequence>
<accession>A0A1Y1I956</accession>
<feature type="transmembrane region" description="Helical" evidence="6">
    <location>
        <begin position="250"/>
        <end position="274"/>
    </location>
</feature>
<dbReference type="Pfam" id="PF01940">
    <property type="entry name" value="DUF92"/>
    <property type="match status" value="1"/>
</dbReference>
<reference evidence="7 8" key="1">
    <citation type="journal article" date="2014" name="Nat. Commun.">
        <title>Klebsormidium flaccidum genome reveals primary factors for plant terrestrial adaptation.</title>
        <authorList>
            <person name="Hori K."/>
            <person name="Maruyama F."/>
            <person name="Fujisawa T."/>
            <person name="Togashi T."/>
            <person name="Yamamoto N."/>
            <person name="Seo M."/>
            <person name="Sato S."/>
            <person name="Yamada T."/>
            <person name="Mori H."/>
            <person name="Tajima N."/>
            <person name="Moriyama T."/>
            <person name="Ikeuchi M."/>
            <person name="Watanabe M."/>
            <person name="Wada H."/>
            <person name="Kobayashi K."/>
            <person name="Saito M."/>
            <person name="Masuda T."/>
            <person name="Sasaki-Sekimoto Y."/>
            <person name="Mashiguchi K."/>
            <person name="Awai K."/>
            <person name="Shimojima M."/>
            <person name="Masuda S."/>
            <person name="Iwai M."/>
            <person name="Nobusawa T."/>
            <person name="Narise T."/>
            <person name="Kondo S."/>
            <person name="Saito H."/>
            <person name="Sato R."/>
            <person name="Murakawa M."/>
            <person name="Ihara Y."/>
            <person name="Oshima-Yamada Y."/>
            <person name="Ohtaka K."/>
            <person name="Satoh M."/>
            <person name="Sonobe K."/>
            <person name="Ishii M."/>
            <person name="Ohtani R."/>
            <person name="Kanamori-Sato M."/>
            <person name="Honoki R."/>
            <person name="Miyazaki D."/>
            <person name="Mochizuki H."/>
            <person name="Umetsu J."/>
            <person name="Higashi K."/>
            <person name="Shibata D."/>
            <person name="Kamiya Y."/>
            <person name="Sato N."/>
            <person name="Nakamura Y."/>
            <person name="Tabata S."/>
            <person name="Ida S."/>
            <person name="Kurokawa K."/>
            <person name="Ohta H."/>
        </authorList>
    </citation>
    <scope>NUCLEOTIDE SEQUENCE [LARGE SCALE GENOMIC DNA]</scope>
    <source>
        <strain evidence="7 8">NIES-2285</strain>
    </source>
</reference>
<evidence type="ECO:0000256" key="3">
    <source>
        <dbReference type="ARBA" id="ARBA00022692"/>
    </source>
</evidence>
<feature type="transmembrane region" description="Helical" evidence="6">
    <location>
        <begin position="389"/>
        <end position="408"/>
    </location>
</feature>
<name>A0A1Y1I956_KLENI</name>
<comment type="subcellular location">
    <subcellularLocation>
        <location evidence="1">Membrane</location>
        <topology evidence="1">Multi-pass membrane protein</topology>
    </subcellularLocation>
</comment>
<keyword evidence="4 6" id="KW-1133">Transmembrane helix</keyword>
<dbReference type="OrthoDB" id="30881at2759"/>
<dbReference type="EMBL" id="DF237307">
    <property type="protein sequence ID" value="GAQ87515.1"/>
    <property type="molecule type" value="Genomic_DNA"/>
</dbReference>
<feature type="transmembrane region" description="Helical" evidence="6">
    <location>
        <begin position="351"/>
        <end position="369"/>
    </location>
</feature>
<gene>
    <name evidence="7" type="ORF">KFL_003580080</name>
</gene>
<feature type="transmembrane region" description="Helical" evidence="6">
    <location>
        <begin position="209"/>
        <end position="229"/>
    </location>
</feature>
<evidence type="ECO:0000256" key="6">
    <source>
        <dbReference type="SAM" id="Phobius"/>
    </source>
</evidence>
<evidence type="ECO:0000256" key="2">
    <source>
        <dbReference type="ARBA" id="ARBA00009012"/>
    </source>
</evidence>
<dbReference type="PANTHER" id="PTHR13353:SF5">
    <property type="entry name" value="TRANSMEMBRANE PROTEIN 19"/>
    <property type="match status" value="1"/>
</dbReference>
<dbReference type="GO" id="GO:0009706">
    <property type="term" value="C:chloroplast inner membrane"/>
    <property type="evidence" value="ECO:0000318"/>
    <property type="project" value="GO_Central"/>
</dbReference>
<keyword evidence="5 6" id="KW-0472">Membrane</keyword>
<evidence type="ECO:0000256" key="4">
    <source>
        <dbReference type="ARBA" id="ARBA00022989"/>
    </source>
</evidence>
<keyword evidence="3 6" id="KW-0812">Transmembrane</keyword>
<comment type="similarity">
    <text evidence="2">Belongs to the TMEM19 family.</text>
</comment>
<evidence type="ECO:0000313" key="7">
    <source>
        <dbReference type="EMBL" id="GAQ87515.1"/>
    </source>
</evidence>
<feature type="transmembrane region" description="Helical" evidence="6">
    <location>
        <begin position="326"/>
        <end position="344"/>
    </location>
</feature>